<evidence type="ECO:0000256" key="3">
    <source>
        <dbReference type="ARBA" id="ARBA00023157"/>
    </source>
</evidence>
<dbReference type="InterPro" id="IPR001640">
    <property type="entry name" value="Lgt"/>
</dbReference>
<proteinExistence type="predicted"/>
<dbReference type="GO" id="GO:0030313">
    <property type="term" value="C:cell envelope"/>
    <property type="evidence" value="ECO:0007669"/>
    <property type="project" value="UniProtKB-SubCell"/>
</dbReference>
<feature type="transmembrane region" description="Helical" evidence="5">
    <location>
        <begin position="12"/>
        <end position="32"/>
    </location>
</feature>
<dbReference type="Proteomes" id="UP000063953">
    <property type="component" value="Chromosome"/>
</dbReference>
<name>A0A0K1XE50_9GAMM</name>
<comment type="subcellular location">
    <subcellularLocation>
        <location evidence="1">Cell envelope</location>
    </subcellularLocation>
</comment>
<keyword evidence="3" id="KW-1015">Disulfide bond</keyword>
<protein>
    <submittedName>
        <fullName evidence="7">Peroxiredoxin</fullName>
    </submittedName>
</protein>
<keyword evidence="5" id="KW-0472">Membrane</keyword>
<dbReference type="PROSITE" id="PS51352">
    <property type="entry name" value="THIOREDOXIN_2"/>
    <property type="match status" value="1"/>
</dbReference>
<evidence type="ECO:0000256" key="1">
    <source>
        <dbReference type="ARBA" id="ARBA00004196"/>
    </source>
</evidence>
<dbReference type="STRING" id="1697053.AKN87_09075"/>
<dbReference type="Gene3D" id="3.40.30.10">
    <property type="entry name" value="Glutaredoxin"/>
    <property type="match status" value="1"/>
</dbReference>
<dbReference type="InterPro" id="IPR013766">
    <property type="entry name" value="Thioredoxin_domain"/>
</dbReference>
<dbReference type="GO" id="GO:0042158">
    <property type="term" value="P:lipoprotein biosynthetic process"/>
    <property type="evidence" value="ECO:0007669"/>
    <property type="project" value="InterPro"/>
</dbReference>
<dbReference type="InterPro" id="IPR017937">
    <property type="entry name" value="Thioredoxin_CS"/>
</dbReference>
<dbReference type="Pfam" id="PF01790">
    <property type="entry name" value="LGT"/>
    <property type="match status" value="1"/>
</dbReference>
<evidence type="ECO:0000256" key="5">
    <source>
        <dbReference type="SAM" id="Phobius"/>
    </source>
</evidence>
<dbReference type="InterPro" id="IPR050553">
    <property type="entry name" value="Thioredoxin_ResA/DsbE_sf"/>
</dbReference>
<dbReference type="PANTHER" id="PTHR42852:SF6">
    <property type="entry name" value="THIOL:DISULFIDE INTERCHANGE PROTEIN DSBE"/>
    <property type="match status" value="1"/>
</dbReference>
<evidence type="ECO:0000313" key="8">
    <source>
        <dbReference type="Proteomes" id="UP000063953"/>
    </source>
</evidence>
<dbReference type="EMBL" id="CP012365">
    <property type="protein sequence ID" value="AKX59665.1"/>
    <property type="molecule type" value="Genomic_DNA"/>
</dbReference>
<reference evidence="7 8" key="1">
    <citation type="journal article" date="2015" name="Genome Announc.">
        <title>Genome Sequences of Oblitimonas alkaliphila gen. nov. sp. nov. (Proposed), a Novel Bacterium of the Pseudomonadaceae Family.</title>
        <authorList>
            <person name="Lauer A.C."/>
            <person name="Nicholson A.C."/>
            <person name="Humrighouse B.W."/>
            <person name="Emery B."/>
            <person name="Drobish A."/>
            <person name="Juieng P."/>
            <person name="Loparev V."/>
            <person name="McQuiston J.R."/>
        </authorList>
    </citation>
    <scope>NUCLEOTIDE SEQUENCE [LARGE SCALE GENOMIC DNA]</scope>
    <source>
        <strain evidence="7 8">E5571</strain>
    </source>
</reference>
<feature type="transmembrane region" description="Helical" evidence="5">
    <location>
        <begin position="44"/>
        <end position="64"/>
    </location>
</feature>
<dbReference type="PANTHER" id="PTHR42852">
    <property type="entry name" value="THIOL:DISULFIDE INTERCHANGE PROTEIN DSBE"/>
    <property type="match status" value="1"/>
</dbReference>
<dbReference type="PROSITE" id="PS00194">
    <property type="entry name" value="THIOREDOXIN_1"/>
    <property type="match status" value="1"/>
</dbReference>
<accession>A0A0K1XE50</accession>
<keyword evidence="5" id="KW-1133">Transmembrane helix</keyword>
<dbReference type="SUPFAM" id="SSF52833">
    <property type="entry name" value="Thioredoxin-like"/>
    <property type="match status" value="1"/>
</dbReference>
<feature type="transmembrane region" description="Helical" evidence="5">
    <location>
        <begin position="108"/>
        <end position="130"/>
    </location>
</feature>
<keyword evidence="2" id="KW-0201">Cytochrome c-type biogenesis</keyword>
<keyword evidence="5" id="KW-0812">Transmembrane</keyword>
<evidence type="ECO:0000313" key="7">
    <source>
        <dbReference type="EMBL" id="AKX59665.1"/>
    </source>
</evidence>
<evidence type="ECO:0000256" key="4">
    <source>
        <dbReference type="ARBA" id="ARBA00023284"/>
    </source>
</evidence>
<dbReference type="PATRIC" id="fig|1698449.3.peg.1361"/>
<keyword evidence="4" id="KW-0676">Redox-active center</keyword>
<dbReference type="InterPro" id="IPR013740">
    <property type="entry name" value="Redoxin"/>
</dbReference>
<feature type="domain" description="Thioredoxin" evidence="6">
    <location>
        <begin position="130"/>
        <end position="270"/>
    </location>
</feature>
<sequence length="270" mass="29197">MLSVNLGPLAIPANLALLYLGFFIAWMTGWIIGRKRGVNPESALFNMLLGGTLVARIAFVVSYFEQYKAQPLGMLDIRDGGFLLIPGLIAAIVIGVLYAIWQRSLRTPLSIGVVVGAMIWGAGISLLSAFESSQSIPELALRDLQGNPVALHELDDKPLVVNLWATWCPPCRREMPVLEAAQKANPDVRFVYVNQGEGQELVADFLLQQQLELSGVLLDSGARAGQAVGSRSLPTTLFYNSGGQLQHSHLGELSNASLDHSLKHIKASAK</sequence>
<dbReference type="GO" id="GO:0008961">
    <property type="term" value="F:phosphatidylglycerol-prolipoprotein diacylglyceryl transferase activity"/>
    <property type="evidence" value="ECO:0007669"/>
    <property type="project" value="InterPro"/>
</dbReference>
<dbReference type="GO" id="GO:0017004">
    <property type="term" value="P:cytochrome complex assembly"/>
    <property type="evidence" value="ECO:0007669"/>
    <property type="project" value="UniProtKB-KW"/>
</dbReference>
<gene>
    <name evidence="7" type="ORF">AKN88_06785</name>
</gene>
<dbReference type="CDD" id="cd02966">
    <property type="entry name" value="TlpA_like_family"/>
    <property type="match status" value="1"/>
</dbReference>
<dbReference type="AlphaFoldDB" id="A0A0K1XE50"/>
<evidence type="ECO:0000256" key="2">
    <source>
        <dbReference type="ARBA" id="ARBA00022748"/>
    </source>
</evidence>
<organism evidence="7 8">
    <name type="scientific">Thiopseudomonas alkaliphila</name>
    <dbReference type="NCBI Taxonomy" id="1697053"/>
    <lineage>
        <taxon>Bacteria</taxon>
        <taxon>Pseudomonadati</taxon>
        <taxon>Pseudomonadota</taxon>
        <taxon>Gammaproteobacteria</taxon>
        <taxon>Pseudomonadales</taxon>
        <taxon>Pseudomonadaceae</taxon>
        <taxon>Thiopseudomonas</taxon>
    </lineage>
</organism>
<dbReference type="InterPro" id="IPR036249">
    <property type="entry name" value="Thioredoxin-like_sf"/>
</dbReference>
<dbReference type="GO" id="GO:0005886">
    <property type="term" value="C:plasma membrane"/>
    <property type="evidence" value="ECO:0007669"/>
    <property type="project" value="InterPro"/>
</dbReference>
<dbReference type="RefSeq" id="WP_053100834.1">
    <property type="nucleotide sequence ID" value="NZ_CP012365.1"/>
</dbReference>
<keyword evidence="8" id="KW-1185">Reference proteome</keyword>
<dbReference type="Pfam" id="PF08534">
    <property type="entry name" value="Redoxin"/>
    <property type="match status" value="1"/>
</dbReference>
<evidence type="ECO:0000259" key="6">
    <source>
        <dbReference type="PROSITE" id="PS51352"/>
    </source>
</evidence>
<dbReference type="GO" id="GO:0015036">
    <property type="term" value="F:disulfide oxidoreductase activity"/>
    <property type="evidence" value="ECO:0007669"/>
    <property type="project" value="UniProtKB-ARBA"/>
</dbReference>
<feature type="transmembrane region" description="Helical" evidence="5">
    <location>
        <begin position="84"/>
        <end position="101"/>
    </location>
</feature>